<evidence type="ECO:0000256" key="1">
    <source>
        <dbReference type="SAM" id="MobiDB-lite"/>
    </source>
</evidence>
<dbReference type="Proteomes" id="UP000281553">
    <property type="component" value="Unassembled WGS sequence"/>
</dbReference>
<dbReference type="EMBL" id="UYRU01043344">
    <property type="protein sequence ID" value="VDK81453.1"/>
    <property type="molecule type" value="Genomic_DNA"/>
</dbReference>
<feature type="compositionally biased region" description="Basic and acidic residues" evidence="1">
    <location>
        <begin position="50"/>
        <end position="77"/>
    </location>
</feature>
<reference evidence="2 3" key="1">
    <citation type="submission" date="2018-11" db="EMBL/GenBank/DDBJ databases">
        <authorList>
            <consortium name="Pathogen Informatics"/>
        </authorList>
    </citation>
    <scope>NUCLEOTIDE SEQUENCE [LARGE SCALE GENOMIC DNA]</scope>
</reference>
<gene>
    <name evidence="2" type="ORF">DILT_LOCUS3234</name>
</gene>
<proteinExistence type="predicted"/>
<sequence length="158" mass="17423">MYGNVYEDEERNERESLLPHLLSRCAEDFSLSQTDYNNHSVKAGTGRRVARTDKQHPDGEGQSRSRESLKLPSHPEDVSTPELDLSAQRLPGRDSDTISLQETELLMDDFSNCFEKAVASDATYNISFELASNTTDVDEYSTSTGITALPAPAPLGPV</sequence>
<protein>
    <submittedName>
        <fullName evidence="2">Uncharacterized protein</fullName>
    </submittedName>
</protein>
<accession>A0A3P6TEN1</accession>
<feature type="region of interest" description="Disordered" evidence="1">
    <location>
        <begin position="33"/>
        <end position="94"/>
    </location>
</feature>
<dbReference type="AlphaFoldDB" id="A0A3P6TEN1"/>
<dbReference type="OrthoDB" id="10253041at2759"/>
<name>A0A3P6TEN1_DIBLA</name>
<evidence type="ECO:0000313" key="2">
    <source>
        <dbReference type="EMBL" id="VDK81453.1"/>
    </source>
</evidence>
<evidence type="ECO:0000313" key="3">
    <source>
        <dbReference type="Proteomes" id="UP000281553"/>
    </source>
</evidence>
<keyword evidence="3" id="KW-1185">Reference proteome</keyword>
<organism evidence="2 3">
    <name type="scientific">Dibothriocephalus latus</name>
    <name type="common">Fish tapeworm</name>
    <name type="synonym">Diphyllobothrium latum</name>
    <dbReference type="NCBI Taxonomy" id="60516"/>
    <lineage>
        <taxon>Eukaryota</taxon>
        <taxon>Metazoa</taxon>
        <taxon>Spiralia</taxon>
        <taxon>Lophotrochozoa</taxon>
        <taxon>Platyhelminthes</taxon>
        <taxon>Cestoda</taxon>
        <taxon>Eucestoda</taxon>
        <taxon>Diphyllobothriidea</taxon>
        <taxon>Diphyllobothriidae</taxon>
        <taxon>Dibothriocephalus</taxon>
    </lineage>
</organism>